<dbReference type="InterPro" id="IPR050095">
    <property type="entry name" value="ECF_ABC_transporter_ATP-bd"/>
</dbReference>
<evidence type="ECO:0000256" key="10">
    <source>
        <dbReference type="ARBA" id="ARBA00025157"/>
    </source>
</evidence>
<keyword evidence="13" id="KW-0378">Hydrolase</keyword>
<evidence type="ECO:0000313" key="14">
    <source>
        <dbReference type="Proteomes" id="UP000186437"/>
    </source>
</evidence>
<evidence type="ECO:0000256" key="8">
    <source>
        <dbReference type="ARBA" id="ARBA00022967"/>
    </source>
</evidence>
<keyword evidence="14" id="KW-1185">Reference proteome</keyword>
<evidence type="ECO:0000259" key="11">
    <source>
        <dbReference type="PROSITE" id="PS50893"/>
    </source>
</evidence>
<dbReference type="InterPro" id="IPR003439">
    <property type="entry name" value="ABC_transporter-like_ATP-bd"/>
</dbReference>
<organism evidence="12 14">
    <name type="scientific">Streptococcus acidominimus</name>
    <dbReference type="NCBI Taxonomy" id="1326"/>
    <lineage>
        <taxon>Bacteria</taxon>
        <taxon>Bacillati</taxon>
        <taxon>Bacillota</taxon>
        <taxon>Bacilli</taxon>
        <taxon>Lactobacillales</taxon>
        <taxon>Streptococcaceae</taxon>
        <taxon>Streptococcus</taxon>
    </lineage>
</organism>
<keyword evidence="3" id="KW-0813">Transport</keyword>
<dbReference type="GO" id="GO:0016887">
    <property type="term" value="F:ATP hydrolysis activity"/>
    <property type="evidence" value="ECO:0007669"/>
    <property type="project" value="InterPro"/>
</dbReference>
<dbReference type="Gene3D" id="3.40.50.300">
    <property type="entry name" value="P-loop containing nucleotide triphosphate hydrolases"/>
    <property type="match status" value="2"/>
</dbReference>
<dbReference type="GO" id="GO:0042626">
    <property type="term" value="F:ATPase-coupled transmembrane transporter activity"/>
    <property type="evidence" value="ECO:0007669"/>
    <property type="project" value="TreeGrafter"/>
</dbReference>
<dbReference type="InterPro" id="IPR015856">
    <property type="entry name" value="ABC_transpr_CbiO/EcfA_su"/>
</dbReference>
<dbReference type="Proteomes" id="UP000186437">
    <property type="component" value="Unassembled WGS sequence"/>
</dbReference>
<dbReference type="InterPro" id="IPR003593">
    <property type="entry name" value="AAA+_ATPase"/>
</dbReference>
<dbReference type="Pfam" id="PF00005">
    <property type="entry name" value="ABC_tran"/>
    <property type="match status" value="2"/>
</dbReference>
<dbReference type="SUPFAM" id="SSF52540">
    <property type="entry name" value="P-loop containing nucleoside triphosphate hydrolases"/>
    <property type="match status" value="2"/>
</dbReference>
<dbReference type="EMBL" id="MSJL01000008">
    <property type="protein sequence ID" value="OLF50283.1"/>
    <property type="molecule type" value="Genomic_DNA"/>
</dbReference>
<dbReference type="PROSITE" id="PS00211">
    <property type="entry name" value="ABC_TRANSPORTER_1"/>
    <property type="match status" value="1"/>
</dbReference>
<evidence type="ECO:0000256" key="1">
    <source>
        <dbReference type="ARBA" id="ARBA00004202"/>
    </source>
</evidence>
<dbReference type="InterPro" id="IPR017871">
    <property type="entry name" value="ABC_transporter-like_CS"/>
</dbReference>
<comment type="similarity">
    <text evidence="2">Belongs to the ABC transporter superfamily.</text>
</comment>
<reference evidence="12" key="1">
    <citation type="submission" date="2016-12" db="EMBL/GenBank/DDBJ databases">
        <authorList>
            <person name="Song W.-J."/>
            <person name="Kurnit D.M."/>
        </authorList>
    </citation>
    <scope>NUCLEOTIDE SEQUENCE [LARGE SCALE GENOMIC DNA]</scope>
    <source>
        <strain evidence="12">ATCC 51725</strain>
    </source>
</reference>
<feature type="domain" description="ABC transporter" evidence="11">
    <location>
        <begin position="12"/>
        <end position="251"/>
    </location>
</feature>
<keyword evidence="8" id="KW-1278">Translocase</keyword>
<dbReference type="RefSeq" id="WP_075098691.1">
    <property type="nucleotide sequence ID" value="NZ_MSJL01000008.1"/>
</dbReference>
<dbReference type="AlphaFoldDB" id="A0A1Q8EET6"/>
<comment type="subcellular location">
    <subcellularLocation>
        <location evidence="1">Cell membrane</location>
        <topology evidence="1">Peripheral membrane protein</topology>
    </subcellularLocation>
</comment>
<evidence type="ECO:0000256" key="6">
    <source>
        <dbReference type="ARBA" id="ARBA00022741"/>
    </source>
</evidence>
<evidence type="ECO:0000313" key="13">
    <source>
        <dbReference type="EMBL" id="SUN06920.1"/>
    </source>
</evidence>
<sequence>MVYQFSHSEIQVKAQSLRLCYTHSRALACQVEELRLERGQCLVLCGPSGSGKSSFLHLINGLVPEYYQGEVEGSLQIGGLPYQAASVETLAYHVASVLQNPAAQFFHQKVLQELVFPCENQGVSRTTISERLVEVSENFQLKSLLEQDMDSLSGGQKQVVAIATAAMQGTDIMVFDEPTANLDAAGVERVQELLLSLKKQGKTLVIAEHRLAYLREIADSYAYFCDGKLVEHLPALDFLAYSEEKRQEWGLRTSDLTPYQARVKELVQAFRNDQAGLELHYFCVHHQGDFLYQIEQLVLAPGQVVGMIGANGSGKTSFARSLVGLEGDKVGVVRWQGQVLNARERLAKMAYVMQDVRQQLVTERVAKELSLGLASDPLDQEVLETFRLSHLLDRHPMSLSMGEQQRLMIAASLLSDKEIMIFDEPSSGLDREQMEQLANQLQYLKTKGKLVLLISHDDELLARICDRIVDIRYESVKQLLDKIGNRSRVSCTQ</sequence>
<dbReference type="PROSITE" id="PS50893">
    <property type="entry name" value="ABC_TRANSPORTER_2"/>
    <property type="match status" value="2"/>
</dbReference>
<dbReference type="GO" id="GO:0005524">
    <property type="term" value="F:ATP binding"/>
    <property type="evidence" value="ECO:0007669"/>
    <property type="project" value="UniProtKB-KW"/>
</dbReference>
<name>A0A1Q8EET6_STRAI</name>
<evidence type="ECO:0000256" key="4">
    <source>
        <dbReference type="ARBA" id="ARBA00022475"/>
    </source>
</evidence>
<evidence type="ECO:0000313" key="15">
    <source>
        <dbReference type="Proteomes" id="UP000255213"/>
    </source>
</evidence>
<dbReference type="SMART" id="SM00382">
    <property type="entry name" value="AAA"/>
    <property type="match status" value="2"/>
</dbReference>
<evidence type="ECO:0000256" key="2">
    <source>
        <dbReference type="ARBA" id="ARBA00005417"/>
    </source>
</evidence>
<dbReference type="PANTHER" id="PTHR43553:SF23">
    <property type="entry name" value="ABC TRANSPORTER ATP-BINDING COMPONENT"/>
    <property type="match status" value="1"/>
</dbReference>
<evidence type="ECO:0000313" key="12">
    <source>
        <dbReference type="EMBL" id="OLF50283.1"/>
    </source>
</evidence>
<dbReference type="Proteomes" id="UP000255213">
    <property type="component" value="Unassembled WGS sequence"/>
</dbReference>
<keyword evidence="9" id="KW-0472">Membrane</keyword>
<protein>
    <submittedName>
        <fullName evidence="12">ABC transporter ATP-binding protein</fullName>
    </submittedName>
    <submittedName>
        <fullName evidence="13">Cobalt ABC transporter ATPase</fullName>
        <ecNumber evidence="13">3.6.3.-</ecNumber>
    </submittedName>
</protein>
<dbReference type="EMBL" id="UHEN01000001">
    <property type="protein sequence ID" value="SUN06920.1"/>
    <property type="molecule type" value="Genomic_DNA"/>
</dbReference>
<dbReference type="EC" id="3.6.3.-" evidence="13"/>
<evidence type="ECO:0000256" key="3">
    <source>
        <dbReference type="ARBA" id="ARBA00022448"/>
    </source>
</evidence>
<reference evidence="14" key="2">
    <citation type="submission" date="2016-12" db="EMBL/GenBank/DDBJ databases">
        <authorList>
            <person name="Gulvik C.A."/>
        </authorList>
    </citation>
    <scope>NUCLEOTIDE SEQUENCE [LARGE SCALE GENOMIC DNA]</scope>
    <source>
        <strain evidence="14">ATCC 51725</strain>
    </source>
</reference>
<evidence type="ECO:0000256" key="5">
    <source>
        <dbReference type="ARBA" id="ARBA00022737"/>
    </source>
</evidence>
<dbReference type="OrthoDB" id="501320at2"/>
<keyword evidence="7 12" id="KW-0067">ATP-binding</keyword>
<proteinExistence type="inferred from homology"/>
<keyword evidence="5" id="KW-0677">Repeat</keyword>
<comment type="function">
    <text evidence="10">Probably part of an ABC transporter complex. Responsible for energy coupling to the transport system.</text>
</comment>
<dbReference type="CDD" id="cd03225">
    <property type="entry name" value="ABC_cobalt_CbiO_domain1"/>
    <property type="match status" value="1"/>
</dbReference>
<dbReference type="InterPro" id="IPR027417">
    <property type="entry name" value="P-loop_NTPase"/>
</dbReference>
<dbReference type="PANTHER" id="PTHR43553">
    <property type="entry name" value="HEAVY METAL TRANSPORTER"/>
    <property type="match status" value="1"/>
</dbReference>
<dbReference type="GO" id="GO:0043190">
    <property type="term" value="C:ATP-binding cassette (ABC) transporter complex"/>
    <property type="evidence" value="ECO:0007669"/>
    <property type="project" value="TreeGrafter"/>
</dbReference>
<gene>
    <name evidence="13" type="primary">ykoD</name>
    <name evidence="12" type="ORF">BU200_02640</name>
    <name evidence="13" type="ORF">NCTC12957_00904</name>
</gene>
<reference evidence="13 15" key="3">
    <citation type="submission" date="2018-06" db="EMBL/GenBank/DDBJ databases">
        <authorList>
            <consortium name="Pathogen Informatics"/>
            <person name="Doyle S."/>
        </authorList>
    </citation>
    <scope>NUCLEOTIDE SEQUENCE [LARGE SCALE GENOMIC DNA]</scope>
    <source>
        <strain evidence="13 15">NCTC12957</strain>
    </source>
</reference>
<keyword evidence="4" id="KW-1003">Cell membrane</keyword>
<evidence type="ECO:0000256" key="9">
    <source>
        <dbReference type="ARBA" id="ARBA00023136"/>
    </source>
</evidence>
<accession>A0A1Q8EET6</accession>
<keyword evidence="6" id="KW-0547">Nucleotide-binding</keyword>
<evidence type="ECO:0000256" key="7">
    <source>
        <dbReference type="ARBA" id="ARBA00022840"/>
    </source>
</evidence>
<feature type="domain" description="ABC transporter" evidence="11">
    <location>
        <begin position="261"/>
        <end position="492"/>
    </location>
</feature>